<dbReference type="OrthoDB" id="431557at2759"/>
<reference evidence="1" key="1">
    <citation type="submission" date="2020-11" db="EMBL/GenBank/DDBJ databases">
        <authorList>
            <person name="Tran Van P."/>
        </authorList>
    </citation>
    <scope>NUCLEOTIDE SEQUENCE</scope>
</reference>
<dbReference type="Proteomes" id="UP000759131">
    <property type="component" value="Unassembled WGS sequence"/>
</dbReference>
<protein>
    <submittedName>
        <fullName evidence="1">Uncharacterized protein</fullName>
    </submittedName>
</protein>
<dbReference type="EMBL" id="CAJPIZ010000318">
    <property type="protein sequence ID" value="CAG2101131.1"/>
    <property type="molecule type" value="Genomic_DNA"/>
</dbReference>
<dbReference type="Gene3D" id="3.60.20.10">
    <property type="entry name" value="Glutamine Phosphoribosylpyrophosphate, subunit 1, domain 1"/>
    <property type="match status" value="2"/>
</dbReference>
<sequence>MVGKYKKVVMQERSIEYLKLDTDLDKIPSCLEFSKDRQILEGELYGMDKPFSVFSNKGKLQQCDNALRAALSSSICIGASSKDGCVLMSYKNLGTTVNGPCLYQVDPSGSFKTVEVIAGGVEYDKARKFVERRLSGLDDNIATCFHALREYSGATINPEDISVGVFLSKTGEFKVYDMEGIKEIFESIEE</sequence>
<dbReference type="AlphaFoldDB" id="A0A7R9KDJ7"/>
<dbReference type="SUPFAM" id="SSF56235">
    <property type="entry name" value="N-terminal nucleophile aminohydrolases (Ntn hydrolases)"/>
    <property type="match status" value="1"/>
</dbReference>
<name>A0A7R9KDJ7_9ACAR</name>
<accession>A0A7R9KDJ7</accession>
<evidence type="ECO:0000313" key="1">
    <source>
        <dbReference type="EMBL" id="CAD7620701.1"/>
    </source>
</evidence>
<organism evidence="1">
    <name type="scientific">Medioppia subpectinata</name>
    <dbReference type="NCBI Taxonomy" id="1979941"/>
    <lineage>
        <taxon>Eukaryota</taxon>
        <taxon>Metazoa</taxon>
        <taxon>Ecdysozoa</taxon>
        <taxon>Arthropoda</taxon>
        <taxon>Chelicerata</taxon>
        <taxon>Arachnida</taxon>
        <taxon>Acari</taxon>
        <taxon>Acariformes</taxon>
        <taxon>Sarcoptiformes</taxon>
        <taxon>Oribatida</taxon>
        <taxon>Brachypylina</taxon>
        <taxon>Oppioidea</taxon>
        <taxon>Oppiidae</taxon>
        <taxon>Medioppia</taxon>
    </lineage>
</organism>
<gene>
    <name evidence="1" type="ORF">OSB1V03_LOCUS1182</name>
</gene>
<keyword evidence="2" id="KW-1185">Reference proteome</keyword>
<proteinExistence type="predicted"/>
<dbReference type="InterPro" id="IPR029055">
    <property type="entry name" value="Ntn_hydrolases_N"/>
</dbReference>
<evidence type="ECO:0000313" key="2">
    <source>
        <dbReference type="Proteomes" id="UP000759131"/>
    </source>
</evidence>
<dbReference type="EMBL" id="OC854893">
    <property type="protein sequence ID" value="CAD7620701.1"/>
    <property type="molecule type" value="Genomic_DNA"/>
</dbReference>